<name>A0A432LD95_9BACI</name>
<organism evidence="3 4">
    <name type="scientific">Lysinibacillus antri</name>
    <dbReference type="NCBI Taxonomy" id="2498145"/>
    <lineage>
        <taxon>Bacteria</taxon>
        <taxon>Bacillati</taxon>
        <taxon>Bacillota</taxon>
        <taxon>Bacilli</taxon>
        <taxon>Bacillales</taxon>
        <taxon>Bacillaceae</taxon>
        <taxon>Lysinibacillus</taxon>
    </lineage>
</organism>
<feature type="domain" description="NERD" evidence="2">
    <location>
        <begin position="41"/>
        <end position="160"/>
    </location>
</feature>
<feature type="region of interest" description="Disordered" evidence="1">
    <location>
        <begin position="311"/>
        <end position="336"/>
    </location>
</feature>
<evidence type="ECO:0000259" key="2">
    <source>
        <dbReference type="PROSITE" id="PS50965"/>
    </source>
</evidence>
<reference evidence="3 4" key="1">
    <citation type="submission" date="2018-12" db="EMBL/GenBank/DDBJ databases">
        <title>Lysinibacillus antri sp. nov., isolated from a cave soil.</title>
        <authorList>
            <person name="Narsing Rao M.P."/>
            <person name="Zhang H."/>
            <person name="Dong Z.-Y."/>
            <person name="Niu X.-K."/>
            <person name="Zhang K."/>
            <person name="Fang B.-Z."/>
            <person name="Kang Y.-Q."/>
            <person name="Xiao M."/>
            <person name="Li W.-J."/>
        </authorList>
    </citation>
    <scope>NUCLEOTIDE SEQUENCE [LARGE SCALE GENOMIC DNA]</scope>
    <source>
        <strain evidence="3 4">SYSU K30002</strain>
    </source>
</reference>
<dbReference type="InterPro" id="IPR011528">
    <property type="entry name" value="NERD"/>
</dbReference>
<proteinExistence type="predicted"/>
<evidence type="ECO:0000313" key="4">
    <source>
        <dbReference type="Proteomes" id="UP000287910"/>
    </source>
</evidence>
<gene>
    <name evidence="3" type="ORF">EK386_09555</name>
</gene>
<protein>
    <submittedName>
        <fullName evidence="3">NERD domain-containing protein</fullName>
    </submittedName>
</protein>
<dbReference type="EMBL" id="RYYR01000010">
    <property type="protein sequence ID" value="RUL53198.1"/>
    <property type="molecule type" value="Genomic_DNA"/>
</dbReference>
<evidence type="ECO:0000313" key="3">
    <source>
        <dbReference type="EMBL" id="RUL53198.1"/>
    </source>
</evidence>
<keyword evidence="4" id="KW-1185">Reference proteome</keyword>
<accession>A0A432LD95</accession>
<evidence type="ECO:0000256" key="1">
    <source>
        <dbReference type="SAM" id="MobiDB-lite"/>
    </source>
</evidence>
<comment type="caution">
    <text evidence="3">The sequence shown here is derived from an EMBL/GenBank/DDBJ whole genome shotgun (WGS) entry which is preliminary data.</text>
</comment>
<dbReference type="Pfam" id="PF08378">
    <property type="entry name" value="NERD"/>
    <property type="match status" value="1"/>
</dbReference>
<dbReference type="Proteomes" id="UP000287910">
    <property type="component" value="Unassembled WGS sequence"/>
</dbReference>
<dbReference type="RefSeq" id="WP_126658936.1">
    <property type="nucleotide sequence ID" value="NZ_RYYR01000010.1"/>
</dbReference>
<sequence length="336" mass="39036">MILKPFEMYELTLGLKALKKRLPSKHEKFQQINDDLNKQEAGDLAEKKVMDKLTSSQLPKNHVVLHNVSFISKVETQIDVLVISPSWCLIMEVKNWNGSLFFSDHPSQVVCQKDGIERVYTNPESQIEQYMFGLNSLFEAYRIKIPIYGLIVFPFNNAAIKKPPTKFPVKVGNEYLRYLWSLQINKNYADPLKLGEILISRHEQWNKFPLCDYYGIDKMHIVEGVECPQCGTIPMQRMTRTWYCTHCDRFSMKAHEKALKDYGMLISNTISMQETLRFLRLRNRYEAKRMIQANSIGRIGARKSTTYVLSDNNKKRQAPSIASNRPQMEASALNRE</sequence>
<dbReference type="PROSITE" id="PS50965">
    <property type="entry name" value="NERD"/>
    <property type="match status" value="1"/>
</dbReference>
<dbReference type="AlphaFoldDB" id="A0A432LD95"/>